<keyword evidence="2" id="KW-1185">Reference proteome</keyword>
<accession>A0ABR1D6C4</accession>
<name>A0ABR1D6C4_NECAM</name>
<evidence type="ECO:0000313" key="2">
    <source>
        <dbReference type="Proteomes" id="UP001303046"/>
    </source>
</evidence>
<organism evidence="1 2">
    <name type="scientific">Necator americanus</name>
    <name type="common">Human hookworm</name>
    <dbReference type="NCBI Taxonomy" id="51031"/>
    <lineage>
        <taxon>Eukaryota</taxon>
        <taxon>Metazoa</taxon>
        <taxon>Ecdysozoa</taxon>
        <taxon>Nematoda</taxon>
        <taxon>Chromadorea</taxon>
        <taxon>Rhabditida</taxon>
        <taxon>Rhabditina</taxon>
        <taxon>Rhabditomorpha</taxon>
        <taxon>Strongyloidea</taxon>
        <taxon>Ancylostomatidae</taxon>
        <taxon>Bunostominae</taxon>
        <taxon>Necator</taxon>
    </lineage>
</organism>
<sequence>MRYTYYVGCEILSNGNQLNTLRVIDAWKGTIIKYSLPPDLESIYMLYESVNGVTLLGVGDDRSITIFQALIDHKSRRLIVTKELMALKTSSDEERTWSWNSARNENGMVLMELNQETRKLRIFGIKTTGEITCSEMDDFQTLGLAPYTQPWQEGNIISAFERLPNVFGRLAYTGRILSIDIETRKTIYTRPINCPFEMRGRQEIYAALKAPRMMKQIYRNGRLWIVAESMAQLGVAVSVWTIANATWQYVMEIKANYRDVTMDVTGSDTAIILIKEPLVDDAHPHVRIRSLFMLRLGNVPRLSTIALFTVLDSPWSTQLNEHIRSMLERSCNF</sequence>
<proteinExistence type="predicted"/>
<evidence type="ECO:0000313" key="1">
    <source>
        <dbReference type="EMBL" id="KAK6746068.1"/>
    </source>
</evidence>
<comment type="caution">
    <text evidence="1">The sequence shown here is derived from an EMBL/GenBank/DDBJ whole genome shotgun (WGS) entry which is preliminary data.</text>
</comment>
<reference evidence="1 2" key="1">
    <citation type="submission" date="2023-08" db="EMBL/GenBank/DDBJ databases">
        <title>A Necator americanus chromosomal reference genome.</title>
        <authorList>
            <person name="Ilik V."/>
            <person name="Petrzelkova K.J."/>
            <person name="Pardy F."/>
            <person name="Fuh T."/>
            <person name="Niatou-Singa F.S."/>
            <person name="Gouil Q."/>
            <person name="Baker L."/>
            <person name="Ritchie M.E."/>
            <person name="Jex A.R."/>
            <person name="Gazzola D."/>
            <person name="Li H."/>
            <person name="Toshio Fujiwara R."/>
            <person name="Zhan B."/>
            <person name="Aroian R.V."/>
            <person name="Pafco B."/>
            <person name="Schwarz E.M."/>
        </authorList>
    </citation>
    <scope>NUCLEOTIDE SEQUENCE [LARGE SCALE GENOMIC DNA]</scope>
    <source>
        <strain evidence="1 2">Aroian</strain>
        <tissue evidence="1">Whole animal</tissue>
    </source>
</reference>
<protein>
    <submittedName>
        <fullName evidence="1">Uncharacterized protein</fullName>
    </submittedName>
</protein>
<dbReference type="Proteomes" id="UP001303046">
    <property type="component" value="Unassembled WGS sequence"/>
</dbReference>
<dbReference type="EMBL" id="JAVFWL010000003">
    <property type="protein sequence ID" value="KAK6746068.1"/>
    <property type="molecule type" value="Genomic_DNA"/>
</dbReference>
<gene>
    <name evidence="1" type="primary">Necator_chrIII.g13047</name>
    <name evidence="1" type="ORF">RB195_012280</name>
</gene>